<evidence type="ECO:0000256" key="14">
    <source>
        <dbReference type="SAM" id="Phobius"/>
    </source>
</evidence>
<evidence type="ECO:0000256" key="7">
    <source>
        <dbReference type="ARBA" id="ARBA00022741"/>
    </source>
</evidence>
<dbReference type="InterPro" id="IPR036779">
    <property type="entry name" value="LysM_dom_sf"/>
</dbReference>
<dbReference type="InterPro" id="IPR018392">
    <property type="entry name" value="LysM"/>
</dbReference>
<proteinExistence type="predicted"/>
<gene>
    <name evidence="17" type="ORF">KI387_032239</name>
</gene>
<dbReference type="Pfam" id="PF01476">
    <property type="entry name" value="LysM"/>
    <property type="match status" value="1"/>
</dbReference>
<dbReference type="InterPro" id="IPR017441">
    <property type="entry name" value="Protein_kinase_ATP_BS"/>
</dbReference>
<dbReference type="PANTHER" id="PTHR46204:SF10">
    <property type="entry name" value="LYSM DOMAIN RECEPTOR-LIKE KINASE 3"/>
    <property type="match status" value="1"/>
</dbReference>
<keyword evidence="18" id="KW-1185">Reference proteome</keyword>
<evidence type="ECO:0000256" key="12">
    <source>
        <dbReference type="ARBA" id="ARBA00023157"/>
    </source>
</evidence>
<dbReference type="Gene3D" id="3.30.200.20">
    <property type="entry name" value="Phosphorylase Kinase, domain 1"/>
    <property type="match status" value="1"/>
</dbReference>
<keyword evidence="2" id="KW-1003">Cell membrane</keyword>
<dbReference type="PROSITE" id="PS51782">
    <property type="entry name" value="LYSM"/>
    <property type="match status" value="1"/>
</dbReference>
<dbReference type="SUPFAM" id="SSF56112">
    <property type="entry name" value="Protein kinase-like (PK-like)"/>
    <property type="match status" value="1"/>
</dbReference>
<dbReference type="GO" id="GO:0005524">
    <property type="term" value="F:ATP binding"/>
    <property type="evidence" value="ECO:0007669"/>
    <property type="project" value="UniProtKB-UniRule"/>
</dbReference>
<dbReference type="FunFam" id="1.10.510.10:FF:000468">
    <property type="entry name" value="PTI1-like tyrosine-protein kinase 3"/>
    <property type="match status" value="1"/>
</dbReference>
<name>A0AA38BRG8_TAXCH</name>
<evidence type="ECO:0008006" key="19">
    <source>
        <dbReference type="Google" id="ProtNLM"/>
    </source>
</evidence>
<dbReference type="InterPro" id="IPR001245">
    <property type="entry name" value="Ser-Thr/Tyr_kinase_cat_dom"/>
</dbReference>
<feature type="non-terminal residue" evidence="17">
    <location>
        <position position="636"/>
    </location>
</feature>
<feature type="binding site" evidence="13">
    <location>
        <position position="408"/>
    </location>
    <ligand>
        <name>ATP</name>
        <dbReference type="ChEBI" id="CHEBI:30616"/>
    </ligand>
</feature>
<evidence type="ECO:0000256" key="6">
    <source>
        <dbReference type="ARBA" id="ARBA00022729"/>
    </source>
</evidence>
<dbReference type="GO" id="GO:0005886">
    <property type="term" value="C:plasma membrane"/>
    <property type="evidence" value="ECO:0007669"/>
    <property type="project" value="UniProtKB-SubCell"/>
</dbReference>
<dbReference type="OMA" id="CTINSQM"/>
<dbReference type="Gene3D" id="3.10.350.10">
    <property type="entry name" value="LysM domain"/>
    <property type="match status" value="1"/>
</dbReference>
<dbReference type="Proteomes" id="UP000824469">
    <property type="component" value="Unassembled WGS sequence"/>
</dbReference>
<keyword evidence="10 14" id="KW-1133">Transmembrane helix</keyword>
<evidence type="ECO:0000256" key="2">
    <source>
        <dbReference type="ARBA" id="ARBA00022475"/>
    </source>
</evidence>
<evidence type="ECO:0000256" key="13">
    <source>
        <dbReference type="PROSITE-ProRule" id="PRU10141"/>
    </source>
</evidence>
<evidence type="ECO:0000259" key="16">
    <source>
        <dbReference type="PROSITE" id="PS51782"/>
    </source>
</evidence>
<dbReference type="SMART" id="SM00220">
    <property type="entry name" value="S_TKc"/>
    <property type="match status" value="1"/>
</dbReference>
<keyword evidence="11 14" id="KW-0472">Membrane</keyword>
<keyword evidence="8" id="KW-0418">Kinase</keyword>
<evidence type="ECO:0000256" key="4">
    <source>
        <dbReference type="ARBA" id="ARBA00022679"/>
    </source>
</evidence>
<dbReference type="EMBL" id="JAHRHJ020003813">
    <property type="protein sequence ID" value="KAH9288122.1"/>
    <property type="molecule type" value="Genomic_DNA"/>
</dbReference>
<comment type="subcellular location">
    <subcellularLocation>
        <location evidence="1">Cell membrane</location>
        <topology evidence="1">Single-pass membrane protein</topology>
    </subcellularLocation>
</comment>
<dbReference type="CDD" id="cd00118">
    <property type="entry name" value="LysM"/>
    <property type="match status" value="1"/>
</dbReference>
<dbReference type="PROSITE" id="PS00107">
    <property type="entry name" value="PROTEIN_KINASE_ATP"/>
    <property type="match status" value="1"/>
</dbReference>
<dbReference type="Gene3D" id="1.10.510.10">
    <property type="entry name" value="Transferase(Phosphotransferase) domain 1"/>
    <property type="match status" value="1"/>
</dbReference>
<reference evidence="17 18" key="1">
    <citation type="journal article" date="2021" name="Nat. Plants">
        <title>The Taxus genome provides insights into paclitaxel biosynthesis.</title>
        <authorList>
            <person name="Xiong X."/>
            <person name="Gou J."/>
            <person name="Liao Q."/>
            <person name="Li Y."/>
            <person name="Zhou Q."/>
            <person name="Bi G."/>
            <person name="Li C."/>
            <person name="Du R."/>
            <person name="Wang X."/>
            <person name="Sun T."/>
            <person name="Guo L."/>
            <person name="Liang H."/>
            <person name="Lu P."/>
            <person name="Wu Y."/>
            <person name="Zhang Z."/>
            <person name="Ro D.K."/>
            <person name="Shang Y."/>
            <person name="Huang S."/>
            <person name="Yan J."/>
        </authorList>
    </citation>
    <scope>NUCLEOTIDE SEQUENCE [LARGE SCALE GENOMIC DNA]</scope>
    <source>
        <strain evidence="17">Ta-2019</strain>
    </source>
</reference>
<dbReference type="PROSITE" id="PS50011">
    <property type="entry name" value="PROTEIN_KINASE_DOM"/>
    <property type="match status" value="1"/>
</dbReference>
<evidence type="ECO:0000259" key="15">
    <source>
        <dbReference type="PROSITE" id="PS50011"/>
    </source>
</evidence>
<dbReference type="AlphaFoldDB" id="A0AA38BRG8"/>
<evidence type="ECO:0000313" key="18">
    <source>
        <dbReference type="Proteomes" id="UP000824469"/>
    </source>
</evidence>
<keyword evidence="3" id="KW-0723">Serine/threonine-protein kinase</keyword>
<dbReference type="InterPro" id="IPR008271">
    <property type="entry name" value="Ser/Thr_kinase_AS"/>
</dbReference>
<organism evidence="17 18">
    <name type="scientific">Taxus chinensis</name>
    <name type="common">Chinese yew</name>
    <name type="synonym">Taxus wallichiana var. chinensis</name>
    <dbReference type="NCBI Taxonomy" id="29808"/>
    <lineage>
        <taxon>Eukaryota</taxon>
        <taxon>Viridiplantae</taxon>
        <taxon>Streptophyta</taxon>
        <taxon>Embryophyta</taxon>
        <taxon>Tracheophyta</taxon>
        <taxon>Spermatophyta</taxon>
        <taxon>Pinopsida</taxon>
        <taxon>Pinidae</taxon>
        <taxon>Conifers II</taxon>
        <taxon>Cupressales</taxon>
        <taxon>Taxaceae</taxon>
        <taxon>Taxus</taxon>
    </lineage>
</organism>
<dbReference type="PANTHER" id="PTHR46204">
    <property type="entry name" value="CHITIN ELICITOR RECEPTOR KINASE 1-RELATED"/>
    <property type="match status" value="1"/>
</dbReference>
<feature type="domain" description="Protein kinase" evidence="15">
    <location>
        <begin position="381"/>
        <end position="636"/>
    </location>
</feature>
<keyword evidence="6" id="KW-0732">Signal</keyword>
<evidence type="ECO:0000313" key="17">
    <source>
        <dbReference type="EMBL" id="KAH9288122.1"/>
    </source>
</evidence>
<dbReference type="SUPFAM" id="SSF54106">
    <property type="entry name" value="LysM domain"/>
    <property type="match status" value="1"/>
</dbReference>
<comment type="caution">
    <text evidence="17">The sequence shown here is derived from an EMBL/GenBank/DDBJ whole genome shotgun (WGS) entry which is preliminary data.</text>
</comment>
<evidence type="ECO:0000256" key="1">
    <source>
        <dbReference type="ARBA" id="ARBA00004162"/>
    </source>
</evidence>
<keyword evidence="5 14" id="KW-0812">Transmembrane</keyword>
<evidence type="ECO:0000256" key="3">
    <source>
        <dbReference type="ARBA" id="ARBA00022527"/>
    </source>
</evidence>
<keyword evidence="12" id="KW-1015">Disulfide bond</keyword>
<evidence type="ECO:0000256" key="9">
    <source>
        <dbReference type="ARBA" id="ARBA00022840"/>
    </source>
</evidence>
<sequence length="636" mass="70970">MMSGKFLSHKHLAYSPQQIHTTLSMDNFQLPQVLIHPVWVLVVASLLCSFIPASTHSTAPLNCYDTTRVCESFIAYKLQSTDTLSRVQSLFDVTSADLTSDQISDVKARYVFVKKNCGCFPAKHQYLTNTTYTVTNNDGFLAPMLERAYDGLAQLPNTSRIAHTGAVVAVNLLCGCSNNVWNYLMSYVLQDKDTLSSIASVFGVSVQDIETVNNITDPNFLLTGKVYYIPLNTVPGVPYHKEEEMVPTPSPAAVPSKEFVKHTKNRLLLGWILGLIGIALFLILIAVLIYALRNKFVCFQQEKTSRSNRAGQAVEKYHFHCTINSQMFLRSCFCCYGVKNGPIDSTNKEPTVTKDLMARDFNTEKPIVFTYKEVLAATNHFKDSELLGKGAFGSVYYGILQDQEVAIKRMKATKTKEFQVEMKVLCKVHHTNLVELIGYAATSDELFLVYEYAHNSSVSSRLHDPLSKGYAPLSWNTRVQIALDAAKGLEYIHEHTNPHYVHRDIKTSNILLDNNFRAKISDFGLAKLVGKTGEGEASVTRVGTFGYLAPEYLRDGQATTKSDVYAFGVVLFELISGKEPIAKNKGLVPATPERRSLVSIMLSVLRSSPSSTLMNSLKECIDRNLMDLYPHDCVYK</sequence>
<dbReference type="SMART" id="SM00257">
    <property type="entry name" value="LysM"/>
    <property type="match status" value="1"/>
</dbReference>
<dbReference type="GO" id="GO:0004674">
    <property type="term" value="F:protein serine/threonine kinase activity"/>
    <property type="evidence" value="ECO:0007669"/>
    <property type="project" value="UniProtKB-KW"/>
</dbReference>
<dbReference type="InterPro" id="IPR044812">
    <property type="entry name" value="CERK1/LYK3-like"/>
</dbReference>
<evidence type="ECO:0000256" key="8">
    <source>
        <dbReference type="ARBA" id="ARBA00022777"/>
    </source>
</evidence>
<feature type="transmembrane region" description="Helical" evidence="14">
    <location>
        <begin position="33"/>
        <end position="51"/>
    </location>
</feature>
<dbReference type="GO" id="GO:0019199">
    <property type="term" value="F:transmembrane receptor protein kinase activity"/>
    <property type="evidence" value="ECO:0007669"/>
    <property type="project" value="InterPro"/>
</dbReference>
<protein>
    <recommendedName>
        <fullName evidence="19">LysM domain receptor-like kinase 3</fullName>
    </recommendedName>
</protein>
<dbReference type="Pfam" id="PF07714">
    <property type="entry name" value="PK_Tyr_Ser-Thr"/>
    <property type="match status" value="1"/>
</dbReference>
<accession>A0AA38BRG8</accession>
<evidence type="ECO:0000256" key="5">
    <source>
        <dbReference type="ARBA" id="ARBA00022692"/>
    </source>
</evidence>
<feature type="transmembrane region" description="Helical" evidence="14">
    <location>
        <begin position="267"/>
        <end position="292"/>
    </location>
</feature>
<dbReference type="GO" id="GO:0045087">
    <property type="term" value="P:innate immune response"/>
    <property type="evidence" value="ECO:0007669"/>
    <property type="project" value="InterPro"/>
</dbReference>
<keyword evidence="7 13" id="KW-0547">Nucleotide-binding</keyword>
<evidence type="ECO:0000256" key="10">
    <source>
        <dbReference type="ARBA" id="ARBA00022989"/>
    </source>
</evidence>
<keyword evidence="4" id="KW-0808">Transferase</keyword>
<feature type="domain" description="LysM" evidence="16">
    <location>
        <begin position="185"/>
        <end position="229"/>
    </location>
</feature>
<dbReference type="InterPro" id="IPR000719">
    <property type="entry name" value="Prot_kinase_dom"/>
</dbReference>
<keyword evidence="9 13" id="KW-0067">ATP-binding</keyword>
<dbReference type="InterPro" id="IPR011009">
    <property type="entry name" value="Kinase-like_dom_sf"/>
</dbReference>
<evidence type="ECO:0000256" key="11">
    <source>
        <dbReference type="ARBA" id="ARBA00023136"/>
    </source>
</evidence>
<dbReference type="FunFam" id="3.30.200.20:FF:000526">
    <property type="entry name" value="Kinase family protein"/>
    <property type="match status" value="1"/>
</dbReference>
<dbReference type="PROSITE" id="PS00108">
    <property type="entry name" value="PROTEIN_KINASE_ST"/>
    <property type="match status" value="1"/>
</dbReference>